<feature type="domain" description="DUF3887" evidence="2">
    <location>
        <begin position="38"/>
        <end position="126"/>
    </location>
</feature>
<comment type="caution">
    <text evidence="3">The sequence shown here is derived from an EMBL/GenBank/DDBJ whole genome shotgun (WGS) entry which is preliminary data.</text>
</comment>
<sequence length="129" mass="14187">MKLKNMVLILISICMVALLAGCGNKVDDVTAQKYAGKAEEVIQLLNAGEYDSIMEQFDETMKANLTAEQLAQIEPVLTASGEFKGIGKQTVEEKDGMKIVVLVANYSEDKRIFTITYDANDKIAGFFVK</sequence>
<evidence type="ECO:0000256" key="1">
    <source>
        <dbReference type="SAM" id="SignalP"/>
    </source>
</evidence>
<protein>
    <submittedName>
        <fullName evidence="3">DUF3887 domain-containing protein</fullName>
    </submittedName>
</protein>
<organism evidence="3 4">
    <name type="scientific">Paenibacillus septentrionalis</name>
    <dbReference type="NCBI Taxonomy" id="429342"/>
    <lineage>
        <taxon>Bacteria</taxon>
        <taxon>Bacillati</taxon>
        <taxon>Bacillota</taxon>
        <taxon>Bacilli</taxon>
        <taxon>Bacillales</taxon>
        <taxon>Paenibacillaceae</taxon>
        <taxon>Paenibacillus</taxon>
    </lineage>
</organism>
<feature type="chain" id="PRO_5046242860" evidence="1">
    <location>
        <begin position="21"/>
        <end position="129"/>
    </location>
</feature>
<feature type="signal peptide" evidence="1">
    <location>
        <begin position="1"/>
        <end position="20"/>
    </location>
</feature>
<evidence type="ECO:0000313" key="4">
    <source>
        <dbReference type="Proteomes" id="UP001596233"/>
    </source>
</evidence>
<gene>
    <name evidence="3" type="ORF">ACFP56_04615</name>
</gene>
<evidence type="ECO:0000259" key="2">
    <source>
        <dbReference type="Pfam" id="PF13026"/>
    </source>
</evidence>
<dbReference type="EMBL" id="JBHSTE010000001">
    <property type="protein sequence ID" value="MFC6331897.1"/>
    <property type="molecule type" value="Genomic_DNA"/>
</dbReference>
<evidence type="ECO:0000313" key="3">
    <source>
        <dbReference type="EMBL" id="MFC6331897.1"/>
    </source>
</evidence>
<dbReference type="RefSeq" id="WP_379231600.1">
    <property type="nucleotide sequence ID" value="NZ_JBHSTE010000001.1"/>
</dbReference>
<accession>A0ABW1UZK3</accession>
<dbReference type="InterPro" id="IPR024981">
    <property type="entry name" value="DUF3887"/>
</dbReference>
<dbReference type="PROSITE" id="PS51257">
    <property type="entry name" value="PROKAR_LIPOPROTEIN"/>
    <property type="match status" value="1"/>
</dbReference>
<name>A0ABW1UZK3_9BACL</name>
<keyword evidence="4" id="KW-1185">Reference proteome</keyword>
<reference evidence="4" key="1">
    <citation type="journal article" date="2019" name="Int. J. Syst. Evol. Microbiol.">
        <title>The Global Catalogue of Microorganisms (GCM) 10K type strain sequencing project: providing services to taxonomists for standard genome sequencing and annotation.</title>
        <authorList>
            <consortium name="The Broad Institute Genomics Platform"/>
            <consortium name="The Broad Institute Genome Sequencing Center for Infectious Disease"/>
            <person name="Wu L."/>
            <person name="Ma J."/>
        </authorList>
    </citation>
    <scope>NUCLEOTIDE SEQUENCE [LARGE SCALE GENOMIC DNA]</scope>
    <source>
        <strain evidence="4">PCU 280</strain>
    </source>
</reference>
<keyword evidence="1" id="KW-0732">Signal</keyword>
<dbReference type="Gene3D" id="3.10.450.590">
    <property type="match status" value="1"/>
</dbReference>
<dbReference type="Pfam" id="PF13026">
    <property type="entry name" value="DUF3887"/>
    <property type="match status" value="1"/>
</dbReference>
<proteinExistence type="predicted"/>
<dbReference type="Proteomes" id="UP001596233">
    <property type="component" value="Unassembled WGS sequence"/>
</dbReference>